<proteinExistence type="predicted"/>
<evidence type="ECO:0000313" key="3">
    <source>
        <dbReference type="Proteomes" id="UP001215598"/>
    </source>
</evidence>
<keyword evidence="3" id="KW-1185">Reference proteome</keyword>
<evidence type="ECO:0000313" key="2">
    <source>
        <dbReference type="EMBL" id="KAJ7750591.1"/>
    </source>
</evidence>
<feature type="compositionally biased region" description="Acidic residues" evidence="1">
    <location>
        <begin position="69"/>
        <end position="89"/>
    </location>
</feature>
<dbReference type="EMBL" id="JARKIB010000065">
    <property type="protein sequence ID" value="KAJ7750591.1"/>
    <property type="molecule type" value="Genomic_DNA"/>
</dbReference>
<dbReference type="Proteomes" id="UP001215598">
    <property type="component" value="Unassembled WGS sequence"/>
</dbReference>
<protein>
    <submittedName>
        <fullName evidence="2">Uncharacterized protein</fullName>
    </submittedName>
</protein>
<evidence type="ECO:0000256" key="1">
    <source>
        <dbReference type="SAM" id="MobiDB-lite"/>
    </source>
</evidence>
<name>A0AAD7N964_9AGAR</name>
<comment type="caution">
    <text evidence="2">The sequence shown here is derived from an EMBL/GenBank/DDBJ whole genome shotgun (WGS) entry which is preliminary data.</text>
</comment>
<organism evidence="2 3">
    <name type="scientific">Mycena metata</name>
    <dbReference type="NCBI Taxonomy" id="1033252"/>
    <lineage>
        <taxon>Eukaryota</taxon>
        <taxon>Fungi</taxon>
        <taxon>Dikarya</taxon>
        <taxon>Basidiomycota</taxon>
        <taxon>Agaricomycotina</taxon>
        <taxon>Agaricomycetes</taxon>
        <taxon>Agaricomycetidae</taxon>
        <taxon>Agaricales</taxon>
        <taxon>Marasmiineae</taxon>
        <taxon>Mycenaceae</taxon>
        <taxon>Mycena</taxon>
    </lineage>
</organism>
<dbReference type="AlphaFoldDB" id="A0AAD7N964"/>
<sequence length="300" mass="33058">MVIDLIGLTQLIGKSAIPALPKPASVPDAHKQAKQWAARVLEPEPSTATQDTTEIAEMSTEELMRDLQADAENEDSDFDDNNSPDIEEEVWGKELSLSTDGNCPSNWEAGMSDDNDEPDTPPSTISNSYHSFADIALDSSDILADLPTSESDDDDIDLREFVSSASSLVDNDPQRTTTMMELQSQEDALVLTLQHLGVSREKLSAHISPSIGEQLFGTTPEELESAAVPNIATTITPRERSTSSPIIHYHYYYCYNYYHYYYITFRNLIFTSMLSGCRSNGGHCGHHSINCAVTAENTPL</sequence>
<reference evidence="2" key="1">
    <citation type="submission" date="2023-03" db="EMBL/GenBank/DDBJ databases">
        <title>Massive genome expansion in bonnet fungi (Mycena s.s.) driven by repeated elements and novel gene families across ecological guilds.</title>
        <authorList>
            <consortium name="Lawrence Berkeley National Laboratory"/>
            <person name="Harder C.B."/>
            <person name="Miyauchi S."/>
            <person name="Viragh M."/>
            <person name="Kuo A."/>
            <person name="Thoen E."/>
            <person name="Andreopoulos B."/>
            <person name="Lu D."/>
            <person name="Skrede I."/>
            <person name="Drula E."/>
            <person name="Henrissat B."/>
            <person name="Morin E."/>
            <person name="Kohler A."/>
            <person name="Barry K."/>
            <person name="LaButti K."/>
            <person name="Morin E."/>
            <person name="Salamov A."/>
            <person name="Lipzen A."/>
            <person name="Mereny Z."/>
            <person name="Hegedus B."/>
            <person name="Baldrian P."/>
            <person name="Stursova M."/>
            <person name="Weitz H."/>
            <person name="Taylor A."/>
            <person name="Grigoriev I.V."/>
            <person name="Nagy L.G."/>
            <person name="Martin F."/>
            <person name="Kauserud H."/>
        </authorList>
    </citation>
    <scope>NUCLEOTIDE SEQUENCE</scope>
    <source>
        <strain evidence="2">CBHHK182m</strain>
    </source>
</reference>
<feature type="region of interest" description="Disordered" evidence="1">
    <location>
        <begin position="59"/>
        <end position="124"/>
    </location>
</feature>
<gene>
    <name evidence="2" type="ORF">B0H16DRAFT_1460698</name>
</gene>
<accession>A0AAD7N964</accession>
<feature type="compositionally biased region" description="Polar residues" evidence="1">
    <location>
        <begin position="96"/>
        <end position="105"/>
    </location>
</feature>